<dbReference type="GO" id="GO:0005815">
    <property type="term" value="C:microtubule organizing center"/>
    <property type="evidence" value="ECO:0007669"/>
    <property type="project" value="TreeGrafter"/>
</dbReference>
<keyword evidence="4" id="KW-1185">Reference proteome</keyword>
<feature type="region of interest" description="Disordered" evidence="2">
    <location>
        <begin position="292"/>
        <end position="314"/>
    </location>
</feature>
<dbReference type="GO" id="GO:0010564">
    <property type="term" value="P:regulation of cell cycle process"/>
    <property type="evidence" value="ECO:0007669"/>
    <property type="project" value="TreeGrafter"/>
</dbReference>
<dbReference type="AlphaFoldDB" id="A0A176VXP3"/>
<name>A0A176VXP3_MARPO</name>
<dbReference type="InterPro" id="IPR039893">
    <property type="entry name" value="CEP120-like"/>
</dbReference>
<feature type="coiled-coil region" evidence="1">
    <location>
        <begin position="409"/>
        <end position="486"/>
    </location>
</feature>
<gene>
    <name evidence="3" type="ORF">AXG93_4192s1020</name>
</gene>
<evidence type="ECO:0000256" key="2">
    <source>
        <dbReference type="SAM" id="MobiDB-lite"/>
    </source>
</evidence>
<accession>A0A176VXP3</accession>
<feature type="compositionally biased region" description="Polar residues" evidence="2">
    <location>
        <begin position="301"/>
        <end position="314"/>
    </location>
</feature>
<reference evidence="3" key="1">
    <citation type="submission" date="2016-03" db="EMBL/GenBank/DDBJ databases">
        <title>Mechanisms controlling the formation of the plant cell surface in tip-growing cells are functionally conserved among land plants.</title>
        <authorList>
            <person name="Honkanen S."/>
            <person name="Jones V.A."/>
            <person name="Morieri G."/>
            <person name="Champion C."/>
            <person name="Hetherington A.J."/>
            <person name="Kelly S."/>
            <person name="Saint-Marcoux D."/>
            <person name="Proust H."/>
            <person name="Prescott H."/>
            <person name="Dolan L."/>
        </authorList>
    </citation>
    <scope>NUCLEOTIDE SEQUENCE [LARGE SCALE GENOMIC DNA]</scope>
    <source>
        <tissue evidence="3">Whole gametophyte</tissue>
    </source>
</reference>
<feature type="compositionally biased region" description="Basic and acidic residues" evidence="2">
    <location>
        <begin position="613"/>
        <end position="622"/>
    </location>
</feature>
<keyword evidence="1" id="KW-0175">Coiled coil</keyword>
<feature type="region of interest" description="Disordered" evidence="2">
    <location>
        <begin position="265"/>
        <end position="284"/>
    </location>
</feature>
<comment type="caution">
    <text evidence="3">The sequence shown here is derived from an EMBL/GenBank/DDBJ whole genome shotgun (WGS) entry which is preliminary data.</text>
</comment>
<proteinExistence type="predicted"/>
<dbReference type="PANTHER" id="PTHR21574:SF0">
    <property type="entry name" value="CENTROSOMAL PROTEIN OF 120 KDA"/>
    <property type="match status" value="1"/>
</dbReference>
<dbReference type="PANTHER" id="PTHR21574">
    <property type="entry name" value="CENTROSOMAL PROTEIN OF 120 KDA"/>
    <property type="match status" value="1"/>
</dbReference>
<dbReference type="EMBL" id="LVLJ01002419">
    <property type="protein sequence ID" value="OAE25042.1"/>
    <property type="molecule type" value="Genomic_DNA"/>
</dbReference>
<evidence type="ECO:0000256" key="1">
    <source>
        <dbReference type="SAM" id="Coils"/>
    </source>
</evidence>
<sequence length="776" mass="87615">MEAWMDSSWWWWWWWWEGGDGGGGGGGAGGGGAGGNGRMKDEELRHFRIGIDVRSFKANLRLQMRAVNVYVRVLMPQQLVNLGLASPLTGNVSKLTTPHRTHPPVAVQRGTEVTIPNGYVALELPAYVGNMASALAQKPQLVAQVLHSDRFTTDSLLGTASIPLVQLMHKPYIDGFAPVFSQTSSNLGSEGDQCVVGALRVVLSMEDLGPVRGVQDKFQKPAKYSNSHVHKSASVGTFDNFFEGLKSEYSYGARGPSRDVMKDVQNQDVDIGDSGNALNRDKKRSIHEEQLKDGQERVQMDNPNDDPTISSTLASDLQRHPAYELAWEFEMWRRTEEAKWRQDLQEKEAKALSTLERNWLKKENEMVYQIQKIQEENIGLEQKLRVKSMQLEKREKALVMAEEHFSLRREALERNLAQHNTDAQVAVKRIQAECEHRLELGQLKYAALEDQYKALDKRFASTNSSLVTLERQFSELKAAYRNTSEACLSAKVVSLQQQCFDLQQKLEALMVTRSKYKEQVLRMAKELASLQHLRLREEAKRSEDQIHSEDVRCMAAMAEAHAKRAQEERLEICQLKEQLESLELRGISGELGTQPQKKVDFVFDLPPVELKKEDVEERRNQELEVDLPSKEAATANHSGQEQQKDLVETNAIEDSLDELLSEEASDLSIQDQEHDDTCNIDVPMNASEAQKLSVHKLNLLSSGLYTVSDPLILGLDHEISKLRSGQGAGRLRHSGFLMEVRNGTAVYQLKERRSFECSNVRRWLSSRVGAVANRLT</sequence>
<evidence type="ECO:0000313" key="3">
    <source>
        <dbReference type="EMBL" id="OAE25042.1"/>
    </source>
</evidence>
<dbReference type="Proteomes" id="UP000077202">
    <property type="component" value="Unassembled WGS sequence"/>
</dbReference>
<organism evidence="3 4">
    <name type="scientific">Marchantia polymorpha subsp. ruderalis</name>
    <dbReference type="NCBI Taxonomy" id="1480154"/>
    <lineage>
        <taxon>Eukaryota</taxon>
        <taxon>Viridiplantae</taxon>
        <taxon>Streptophyta</taxon>
        <taxon>Embryophyta</taxon>
        <taxon>Marchantiophyta</taxon>
        <taxon>Marchantiopsida</taxon>
        <taxon>Marchantiidae</taxon>
        <taxon>Marchantiales</taxon>
        <taxon>Marchantiaceae</taxon>
        <taxon>Marchantia</taxon>
    </lineage>
</organism>
<feature type="region of interest" description="Disordered" evidence="2">
    <location>
        <begin position="613"/>
        <end position="646"/>
    </location>
</feature>
<evidence type="ECO:0000313" key="4">
    <source>
        <dbReference type="Proteomes" id="UP000077202"/>
    </source>
</evidence>
<protein>
    <submittedName>
        <fullName evidence="3">Uncharacterized protein</fullName>
    </submittedName>
</protein>